<accession>A0A6A7G1E7</accession>
<evidence type="ECO:0000256" key="3">
    <source>
        <dbReference type="ARBA" id="ARBA00005152"/>
    </source>
</evidence>
<dbReference type="SUPFAM" id="SSF56655">
    <property type="entry name" value="Carbohydrate phosphatase"/>
    <property type="match status" value="1"/>
</dbReference>
<evidence type="ECO:0000256" key="8">
    <source>
        <dbReference type="PIRSR" id="PIRSR600760-2"/>
    </source>
</evidence>
<dbReference type="EMBL" id="IACT01004959">
    <property type="protein sequence ID" value="LAC24132.1"/>
    <property type="molecule type" value="mRNA"/>
</dbReference>
<comment type="similarity">
    <text evidence="4 9">Belongs to the inositol monophosphatase superfamily.</text>
</comment>
<protein>
    <recommendedName>
        <fullName evidence="9">Inositol-1-monophosphatase</fullName>
        <ecNumber evidence="9">3.1.3.25</ecNumber>
    </recommendedName>
</protein>
<dbReference type="FunFam" id="3.30.540.10:FF:000004">
    <property type="entry name" value="Inositol-1-monophosphatase"/>
    <property type="match status" value="1"/>
</dbReference>
<evidence type="ECO:0000256" key="9">
    <source>
        <dbReference type="RuleBase" id="RU364068"/>
    </source>
</evidence>
<dbReference type="Gene3D" id="3.40.190.80">
    <property type="match status" value="1"/>
</dbReference>
<dbReference type="PRINTS" id="PR00377">
    <property type="entry name" value="IMPHPHTASES"/>
</dbReference>
<dbReference type="GO" id="GO:0046872">
    <property type="term" value="F:metal ion binding"/>
    <property type="evidence" value="ECO:0007669"/>
    <property type="project" value="UniProtKB-KW"/>
</dbReference>
<dbReference type="PROSITE" id="PS00630">
    <property type="entry name" value="IMP_2"/>
    <property type="match status" value="1"/>
</dbReference>
<dbReference type="AlphaFoldDB" id="A0A6A7G1E7"/>
<dbReference type="InterPro" id="IPR033942">
    <property type="entry name" value="IMPase"/>
</dbReference>
<dbReference type="CDD" id="cd01639">
    <property type="entry name" value="IMPase"/>
    <property type="match status" value="1"/>
</dbReference>
<dbReference type="EC" id="3.1.3.25" evidence="9"/>
<reference evidence="10" key="1">
    <citation type="submission" date="2017-11" db="EMBL/GenBank/DDBJ databases">
        <title>The sensing device of the deep-sea amphipod.</title>
        <authorList>
            <person name="Kobayashi H."/>
            <person name="Nagahama T."/>
            <person name="Arai W."/>
            <person name="Sasagawa Y."/>
            <person name="Umeda M."/>
            <person name="Hayashi T."/>
            <person name="Nikaido I."/>
            <person name="Watanabe H."/>
            <person name="Oguri K."/>
            <person name="Kitazato H."/>
            <person name="Fujioka K."/>
            <person name="Kido Y."/>
            <person name="Takami H."/>
        </authorList>
    </citation>
    <scope>NUCLEOTIDE SEQUENCE</scope>
    <source>
        <tissue evidence="10">Whole body</tissue>
    </source>
</reference>
<feature type="binding site" evidence="8">
    <location>
        <position position="94"/>
    </location>
    <ligand>
        <name>Mg(2+)</name>
        <dbReference type="ChEBI" id="CHEBI:18420"/>
        <label>1</label>
        <note>catalytic</note>
    </ligand>
</feature>
<evidence type="ECO:0000256" key="5">
    <source>
        <dbReference type="ARBA" id="ARBA00022723"/>
    </source>
</evidence>
<feature type="binding site" evidence="8">
    <location>
        <position position="220"/>
    </location>
    <ligand>
        <name>Mg(2+)</name>
        <dbReference type="ChEBI" id="CHEBI:18420"/>
        <label>2</label>
    </ligand>
</feature>
<evidence type="ECO:0000256" key="6">
    <source>
        <dbReference type="ARBA" id="ARBA00022801"/>
    </source>
</evidence>
<dbReference type="GO" id="GO:0008934">
    <property type="term" value="F:inositol monophosphate 1-phosphatase activity"/>
    <property type="evidence" value="ECO:0007669"/>
    <property type="project" value="InterPro"/>
</dbReference>
<dbReference type="GO" id="GO:0007165">
    <property type="term" value="P:signal transduction"/>
    <property type="evidence" value="ECO:0007669"/>
    <property type="project" value="TreeGrafter"/>
</dbReference>
<comment type="pathway">
    <text evidence="3 9">Polyol metabolism; myo-inositol biosynthesis; myo-inositol from D-glucose 6-phosphate: step 2/2.</text>
</comment>
<dbReference type="Pfam" id="PF00459">
    <property type="entry name" value="Inositol_P"/>
    <property type="match status" value="1"/>
</dbReference>
<evidence type="ECO:0000256" key="4">
    <source>
        <dbReference type="ARBA" id="ARBA00009759"/>
    </source>
</evidence>
<comment type="cofactor">
    <cofactor evidence="2 8 9">
        <name>Mg(2+)</name>
        <dbReference type="ChEBI" id="CHEBI:18420"/>
    </cofactor>
</comment>
<dbReference type="PRINTS" id="PR00378">
    <property type="entry name" value="LIIMPHPHTASE"/>
</dbReference>
<evidence type="ECO:0000256" key="2">
    <source>
        <dbReference type="ARBA" id="ARBA00001946"/>
    </source>
</evidence>
<dbReference type="GO" id="GO:0006021">
    <property type="term" value="P:inositol biosynthetic process"/>
    <property type="evidence" value="ECO:0007669"/>
    <property type="project" value="UniProtKB-UniPathway"/>
</dbReference>
<dbReference type="InterPro" id="IPR020550">
    <property type="entry name" value="Inositol_monophosphatase_CS"/>
</dbReference>
<dbReference type="PANTHER" id="PTHR20854:SF4">
    <property type="entry name" value="INOSITOL-1-MONOPHOSPHATASE-RELATED"/>
    <property type="match status" value="1"/>
</dbReference>
<dbReference type="Gene3D" id="3.30.540.10">
    <property type="entry name" value="Fructose-1,6-Bisphosphatase, subunit A, domain 1"/>
    <property type="match status" value="1"/>
</dbReference>
<dbReference type="InterPro" id="IPR020552">
    <property type="entry name" value="Inositol_monoPase_Li-sen"/>
</dbReference>
<sequence>MASSDVEKWYQAAVDVAKEAGVIIRDGFYKAKKVEMKGNPRDLVTETDKAVEDMVMATLHKTFPDHKFIGEESVAAGAKCELTDAPTWIIDPVDGTMNFVHSFPYTCISIGLWVDKEARVAVVFNPILDQLYTAKKGEGAYLNGQPIKVSGQKELSKSLVMTELWCRPDEKKMKIAYSNAMKVISQSHGPRCMGSAALNMCQVAQGGADGYYEIGLHAWDVAAGKLIVEEAGGVVTDITGAPIDIMNRRLLCVSSPELGKALTDILEIYEEERD</sequence>
<dbReference type="PANTHER" id="PTHR20854">
    <property type="entry name" value="INOSITOL MONOPHOSPHATASE"/>
    <property type="match status" value="1"/>
</dbReference>
<dbReference type="GO" id="GO:0046854">
    <property type="term" value="P:phosphatidylinositol phosphate biosynthetic process"/>
    <property type="evidence" value="ECO:0007669"/>
    <property type="project" value="InterPro"/>
</dbReference>
<keyword evidence="5 8" id="KW-0479">Metal-binding</keyword>
<feature type="binding site" evidence="8">
    <location>
        <position position="71"/>
    </location>
    <ligand>
        <name>Mg(2+)</name>
        <dbReference type="ChEBI" id="CHEBI:18420"/>
        <label>1</label>
        <note>catalytic</note>
    </ligand>
</feature>
<dbReference type="UniPathway" id="UPA00823">
    <property type="reaction ID" value="UER00788"/>
</dbReference>
<organism evidence="10">
    <name type="scientific">Hirondellea gigas</name>
    <dbReference type="NCBI Taxonomy" id="1518452"/>
    <lineage>
        <taxon>Eukaryota</taxon>
        <taxon>Metazoa</taxon>
        <taxon>Ecdysozoa</taxon>
        <taxon>Arthropoda</taxon>
        <taxon>Crustacea</taxon>
        <taxon>Multicrustacea</taxon>
        <taxon>Malacostraca</taxon>
        <taxon>Eumalacostraca</taxon>
        <taxon>Peracarida</taxon>
        <taxon>Amphipoda</taxon>
        <taxon>Amphilochidea</taxon>
        <taxon>Lysianassida</taxon>
        <taxon>Lysianassidira</taxon>
        <taxon>Lysianassoidea</taxon>
        <taxon>Lysianassidae</taxon>
        <taxon>Hirondellea</taxon>
    </lineage>
</organism>
<keyword evidence="6 9" id="KW-0378">Hydrolase</keyword>
<feature type="binding site" evidence="8">
    <location>
        <position position="91"/>
    </location>
    <ligand>
        <name>Mg(2+)</name>
        <dbReference type="ChEBI" id="CHEBI:18420"/>
        <label>1</label>
        <note>catalytic</note>
    </ligand>
</feature>
<keyword evidence="7 8" id="KW-0460">Magnesium</keyword>
<evidence type="ECO:0000313" key="10">
    <source>
        <dbReference type="EMBL" id="LAC24132.1"/>
    </source>
</evidence>
<dbReference type="InterPro" id="IPR020583">
    <property type="entry name" value="Inositol_monoP_metal-BS"/>
</dbReference>
<evidence type="ECO:0000256" key="1">
    <source>
        <dbReference type="ARBA" id="ARBA00001033"/>
    </source>
</evidence>
<proteinExistence type="evidence at transcript level"/>
<dbReference type="InterPro" id="IPR000760">
    <property type="entry name" value="Inositol_monophosphatase-like"/>
</dbReference>
<name>A0A6A7G1E7_9CRUS</name>
<comment type="catalytic activity">
    <reaction evidence="1 9">
        <text>a myo-inositol phosphate + H2O = myo-inositol + phosphate</text>
        <dbReference type="Rhea" id="RHEA:24056"/>
        <dbReference type="ChEBI" id="CHEBI:15377"/>
        <dbReference type="ChEBI" id="CHEBI:17268"/>
        <dbReference type="ChEBI" id="CHEBI:43474"/>
        <dbReference type="ChEBI" id="CHEBI:84139"/>
        <dbReference type="EC" id="3.1.3.25"/>
    </reaction>
</comment>
<dbReference type="FunFam" id="3.40.190.80:FF:000002">
    <property type="entry name" value="Inositol-1-monophosphatase"/>
    <property type="match status" value="1"/>
</dbReference>
<dbReference type="PROSITE" id="PS00629">
    <property type="entry name" value="IMP_1"/>
    <property type="match status" value="1"/>
</dbReference>
<evidence type="ECO:0000256" key="7">
    <source>
        <dbReference type="ARBA" id="ARBA00022842"/>
    </source>
</evidence>